<dbReference type="EMBL" id="JBHSON010000041">
    <property type="protein sequence ID" value="MFC5749293.1"/>
    <property type="molecule type" value="Genomic_DNA"/>
</dbReference>
<keyword evidence="2" id="KW-1185">Reference proteome</keyword>
<comment type="caution">
    <text evidence="1">The sequence shown here is derived from an EMBL/GenBank/DDBJ whole genome shotgun (WGS) entry which is preliminary data.</text>
</comment>
<accession>A0ABW1A398</accession>
<dbReference type="RefSeq" id="WP_378285012.1">
    <property type="nucleotide sequence ID" value="NZ_JBHSON010000041.1"/>
</dbReference>
<sequence>MEFVVYFLRKVIWTVPDFTVDHYRELHEQIQKNGSFVAIRPGSSSRPANRPDL</sequence>
<name>A0ABW1A398_9ACTN</name>
<reference evidence="2" key="1">
    <citation type="journal article" date="2019" name="Int. J. Syst. Evol. Microbiol.">
        <title>The Global Catalogue of Microorganisms (GCM) 10K type strain sequencing project: providing services to taxonomists for standard genome sequencing and annotation.</title>
        <authorList>
            <consortium name="The Broad Institute Genomics Platform"/>
            <consortium name="The Broad Institute Genome Sequencing Center for Infectious Disease"/>
            <person name="Wu L."/>
            <person name="Ma J."/>
        </authorList>
    </citation>
    <scope>NUCLEOTIDE SEQUENCE [LARGE SCALE GENOMIC DNA]</scope>
    <source>
        <strain evidence="2">KCTC 42087</strain>
    </source>
</reference>
<evidence type="ECO:0000313" key="1">
    <source>
        <dbReference type="EMBL" id="MFC5749293.1"/>
    </source>
</evidence>
<organism evidence="1 2">
    <name type="scientific">Actinomadura rugatobispora</name>
    <dbReference type="NCBI Taxonomy" id="1994"/>
    <lineage>
        <taxon>Bacteria</taxon>
        <taxon>Bacillati</taxon>
        <taxon>Actinomycetota</taxon>
        <taxon>Actinomycetes</taxon>
        <taxon>Streptosporangiales</taxon>
        <taxon>Thermomonosporaceae</taxon>
        <taxon>Actinomadura</taxon>
    </lineage>
</organism>
<proteinExistence type="predicted"/>
<evidence type="ECO:0000313" key="2">
    <source>
        <dbReference type="Proteomes" id="UP001596074"/>
    </source>
</evidence>
<dbReference type="Proteomes" id="UP001596074">
    <property type="component" value="Unassembled WGS sequence"/>
</dbReference>
<protein>
    <submittedName>
        <fullName evidence="1">Uncharacterized protein</fullName>
    </submittedName>
</protein>
<gene>
    <name evidence="1" type="ORF">ACFPZN_27045</name>
</gene>